<evidence type="ECO:0008006" key="3">
    <source>
        <dbReference type="Google" id="ProtNLM"/>
    </source>
</evidence>
<accession>A0A5B8RFR2</accession>
<proteinExistence type="predicted"/>
<evidence type="ECO:0000256" key="1">
    <source>
        <dbReference type="SAM" id="MobiDB-lite"/>
    </source>
</evidence>
<feature type="region of interest" description="Disordered" evidence="1">
    <location>
        <begin position="21"/>
        <end position="123"/>
    </location>
</feature>
<feature type="compositionally biased region" description="Polar residues" evidence="1">
    <location>
        <begin position="33"/>
        <end position="46"/>
    </location>
</feature>
<feature type="compositionally biased region" description="Basic and acidic residues" evidence="1">
    <location>
        <begin position="21"/>
        <end position="32"/>
    </location>
</feature>
<dbReference type="Gene3D" id="1.10.150.20">
    <property type="entry name" value="5' to 3' exonuclease, C-terminal subdomain"/>
    <property type="match status" value="1"/>
</dbReference>
<gene>
    <name evidence="2" type="ORF">KBTEX_01850</name>
</gene>
<organism evidence="2">
    <name type="scientific">uncultured organism</name>
    <dbReference type="NCBI Taxonomy" id="155900"/>
    <lineage>
        <taxon>unclassified sequences</taxon>
        <taxon>environmental samples</taxon>
    </lineage>
</organism>
<dbReference type="InterPro" id="IPR021725">
    <property type="entry name" value="Cdd1"/>
</dbReference>
<dbReference type="EMBL" id="MN079103">
    <property type="protein sequence ID" value="QEA05527.1"/>
    <property type="molecule type" value="Genomic_DNA"/>
</dbReference>
<sequence length="185" mass="19145">MWTEWLKRWMEMVFWWLPRIDEAPESKGRERSAQATPTSSRGGSETTAKRQGAEAPATPQAPRASATPAGGQGDGEAASAEGSPKPASAPASAPTSAGAPDTGGADANAATGQSPANPGGSADDLTAIKGIGAAVQKRLAELGIHSFRDLADTDAARLTEQLKARQMVVSQERVNGWVAAARERL</sequence>
<dbReference type="AlphaFoldDB" id="A0A5B8RFR2"/>
<protein>
    <recommendedName>
        <fullName evidence="3">DUF4332 domain-containing protein</fullName>
    </recommendedName>
</protein>
<name>A0A5B8RFR2_9ZZZZ</name>
<feature type="compositionally biased region" description="Low complexity" evidence="1">
    <location>
        <begin position="76"/>
        <end position="112"/>
    </location>
</feature>
<dbReference type="Pfam" id="PF11731">
    <property type="entry name" value="Cdd1"/>
    <property type="match status" value="1"/>
</dbReference>
<evidence type="ECO:0000313" key="2">
    <source>
        <dbReference type="EMBL" id="QEA05527.1"/>
    </source>
</evidence>
<reference evidence="2" key="1">
    <citation type="submission" date="2019-06" db="EMBL/GenBank/DDBJ databases">
        <authorList>
            <person name="Murdoch R.W."/>
            <person name="Fathepure B."/>
        </authorList>
    </citation>
    <scope>NUCLEOTIDE SEQUENCE</scope>
</reference>